<feature type="transmembrane region" description="Helical" evidence="8">
    <location>
        <begin position="323"/>
        <end position="341"/>
    </location>
</feature>
<feature type="transmembrane region" description="Helical" evidence="8">
    <location>
        <begin position="195"/>
        <end position="228"/>
    </location>
</feature>
<feature type="domain" description="ArnT-like N-terminal" evidence="9">
    <location>
        <begin position="37"/>
        <end position="224"/>
    </location>
</feature>
<feature type="transmembrane region" description="Helical" evidence="8">
    <location>
        <begin position="438"/>
        <end position="456"/>
    </location>
</feature>
<evidence type="ECO:0000256" key="8">
    <source>
        <dbReference type="SAM" id="Phobius"/>
    </source>
</evidence>
<comment type="subcellular location">
    <subcellularLocation>
        <location evidence="1">Cell membrane</location>
        <topology evidence="1">Multi-pass membrane protein</topology>
    </subcellularLocation>
</comment>
<evidence type="ECO:0000256" key="7">
    <source>
        <dbReference type="ARBA" id="ARBA00023136"/>
    </source>
</evidence>
<evidence type="ECO:0000256" key="1">
    <source>
        <dbReference type="ARBA" id="ARBA00004651"/>
    </source>
</evidence>
<evidence type="ECO:0000256" key="3">
    <source>
        <dbReference type="ARBA" id="ARBA00022676"/>
    </source>
</evidence>
<keyword evidence="4" id="KW-0808">Transferase</keyword>
<dbReference type="GO" id="GO:0010041">
    <property type="term" value="P:response to iron(III) ion"/>
    <property type="evidence" value="ECO:0007669"/>
    <property type="project" value="TreeGrafter"/>
</dbReference>
<feature type="transmembrane region" description="Helical" evidence="8">
    <location>
        <begin position="112"/>
        <end position="132"/>
    </location>
</feature>
<name>A0A0W0UGY7_9GAMM</name>
<reference evidence="11 13" key="2">
    <citation type="submission" date="2016-05" db="EMBL/GenBank/DDBJ databases">
        <authorList>
            <person name="Prochazka B."/>
            <person name="Indra A."/>
            <person name="Hasenberger P."/>
            <person name="Blaschitz M."/>
            <person name="Wagner L."/>
            <person name="Wewalka G."/>
            <person name="Sorschag S."/>
            <person name="Schmid D."/>
            <person name="Ruppitsch W."/>
        </authorList>
    </citation>
    <scope>NUCLEOTIDE SEQUENCE [LARGE SCALE GENOMIC DNA]</scope>
    <source>
        <strain evidence="11 13">974010_12</strain>
    </source>
</reference>
<evidence type="ECO:0000313" key="13">
    <source>
        <dbReference type="Proteomes" id="UP000093336"/>
    </source>
</evidence>
<dbReference type="InterPro" id="IPR050297">
    <property type="entry name" value="LipidA_mod_glycosyltrf_83"/>
</dbReference>
<organism evidence="10 12">
    <name type="scientific">Legionella jamestowniensis</name>
    <dbReference type="NCBI Taxonomy" id="455"/>
    <lineage>
        <taxon>Bacteria</taxon>
        <taxon>Pseudomonadati</taxon>
        <taxon>Pseudomonadota</taxon>
        <taxon>Gammaproteobacteria</taxon>
        <taxon>Legionellales</taxon>
        <taxon>Legionellaceae</taxon>
        <taxon>Legionella</taxon>
    </lineage>
</organism>
<comment type="caution">
    <text evidence="10">The sequence shown here is derived from an EMBL/GenBank/DDBJ whole genome shotgun (WGS) entry which is preliminary data.</text>
</comment>
<dbReference type="GO" id="GO:0016763">
    <property type="term" value="F:pentosyltransferase activity"/>
    <property type="evidence" value="ECO:0007669"/>
    <property type="project" value="TreeGrafter"/>
</dbReference>
<dbReference type="EMBL" id="LYOZ01000003">
    <property type="protein sequence ID" value="OCH98879.1"/>
    <property type="molecule type" value="Genomic_DNA"/>
</dbReference>
<feature type="transmembrane region" description="Helical" evidence="8">
    <location>
        <begin position="347"/>
        <end position="364"/>
    </location>
</feature>
<feature type="transmembrane region" description="Helical" evidence="8">
    <location>
        <begin position="34"/>
        <end position="55"/>
    </location>
</feature>
<dbReference type="STRING" id="455.Ljam_1365"/>
<evidence type="ECO:0000259" key="9">
    <source>
        <dbReference type="Pfam" id="PF02366"/>
    </source>
</evidence>
<dbReference type="Proteomes" id="UP000093336">
    <property type="component" value="Unassembled WGS sequence"/>
</dbReference>
<keyword evidence="3" id="KW-0328">Glycosyltransferase</keyword>
<evidence type="ECO:0000256" key="4">
    <source>
        <dbReference type="ARBA" id="ARBA00022679"/>
    </source>
</evidence>
<keyword evidence="6 8" id="KW-1133">Transmembrane helix</keyword>
<feature type="transmembrane region" description="Helical" evidence="8">
    <location>
        <begin position="376"/>
        <end position="402"/>
    </location>
</feature>
<dbReference type="PANTHER" id="PTHR33908">
    <property type="entry name" value="MANNOSYLTRANSFERASE YKCB-RELATED"/>
    <property type="match status" value="1"/>
</dbReference>
<keyword evidence="7 8" id="KW-0472">Membrane</keyword>
<dbReference type="AlphaFoldDB" id="A0A0W0UGY7"/>
<dbReference type="GO" id="GO:0005886">
    <property type="term" value="C:plasma membrane"/>
    <property type="evidence" value="ECO:0007669"/>
    <property type="project" value="UniProtKB-SubCell"/>
</dbReference>
<dbReference type="OrthoDB" id="9775035at2"/>
<dbReference type="GO" id="GO:0009103">
    <property type="term" value="P:lipopolysaccharide biosynthetic process"/>
    <property type="evidence" value="ECO:0007669"/>
    <property type="project" value="UniProtKB-ARBA"/>
</dbReference>
<dbReference type="GO" id="GO:0000030">
    <property type="term" value="F:mannosyltransferase activity"/>
    <property type="evidence" value="ECO:0007669"/>
    <property type="project" value="InterPro"/>
</dbReference>
<evidence type="ECO:0000313" key="11">
    <source>
        <dbReference type="EMBL" id="OCH98879.1"/>
    </source>
</evidence>
<gene>
    <name evidence="11" type="ORF">A8135_08950</name>
    <name evidence="10" type="ORF">Ljam_1365</name>
</gene>
<evidence type="ECO:0000256" key="2">
    <source>
        <dbReference type="ARBA" id="ARBA00022475"/>
    </source>
</evidence>
<evidence type="ECO:0000313" key="10">
    <source>
        <dbReference type="EMBL" id="KTD07170.1"/>
    </source>
</evidence>
<feature type="transmembrane region" description="Helical" evidence="8">
    <location>
        <begin position="291"/>
        <end position="311"/>
    </location>
</feature>
<feature type="transmembrane region" description="Helical" evidence="8">
    <location>
        <begin position="153"/>
        <end position="175"/>
    </location>
</feature>
<protein>
    <submittedName>
        <fullName evidence="10">Melitin resistance protein</fullName>
    </submittedName>
</protein>
<feature type="transmembrane region" description="Helical" evidence="8">
    <location>
        <begin position="408"/>
        <end position="431"/>
    </location>
</feature>
<accession>A0A0W0UGY7</accession>
<dbReference type="PANTHER" id="PTHR33908:SF3">
    <property type="entry name" value="UNDECAPRENYL PHOSPHATE-ALPHA-4-AMINO-4-DEOXY-L-ARABINOSE ARABINOSYL TRANSFERASE"/>
    <property type="match status" value="1"/>
</dbReference>
<evidence type="ECO:0000256" key="6">
    <source>
        <dbReference type="ARBA" id="ARBA00022989"/>
    </source>
</evidence>
<feature type="transmembrane region" description="Helical" evidence="8">
    <location>
        <begin position="240"/>
        <end position="258"/>
    </location>
</feature>
<dbReference type="PATRIC" id="fig|455.5.peg.1441"/>
<keyword evidence="5 8" id="KW-0812">Transmembrane</keyword>
<dbReference type="InterPro" id="IPR003342">
    <property type="entry name" value="ArnT-like_N"/>
</dbReference>
<dbReference type="RefSeq" id="WP_058449381.1">
    <property type="nucleotide sequence ID" value="NZ_CAAAJF010000007.1"/>
</dbReference>
<evidence type="ECO:0000256" key="5">
    <source>
        <dbReference type="ARBA" id="ARBA00022692"/>
    </source>
</evidence>
<proteinExistence type="predicted"/>
<dbReference type="GO" id="GO:0006493">
    <property type="term" value="P:protein O-linked glycosylation"/>
    <property type="evidence" value="ECO:0007669"/>
    <property type="project" value="InterPro"/>
</dbReference>
<dbReference type="EMBL" id="LNYG01000013">
    <property type="protein sequence ID" value="KTD07170.1"/>
    <property type="molecule type" value="Genomic_DNA"/>
</dbReference>
<keyword evidence="2" id="KW-1003">Cell membrane</keyword>
<reference evidence="10 12" key="1">
    <citation type="submission" date="2015-11" db="EMBL/GenBank/DDBJ databases">
        <title>Genomic analysis of 38 Legionella species identifies large and diverse effector repertoires.</title>
        <authorList>
            <person name="Burstein D."/>
            <person name="Amaro F."/>
            <person name="Zusman T."/>
            <person name="Lifshitz Z."/>
            <person name="Cohen O."/>
            <person name="Gilbert J.A."/>
            <person name="Pupko T."/>
            <person name="Shuman H.A."/>
            <person name="Segal G."/>
        </authorList>
    </citation>
    <scope>NUCLEOTIDE SEQUENCE [LARGE SCALE GENOMIC DNA]</scope>
    <source>
        <strain evidence="10 12">JA-26-G1-E2</strain>
    </source>
</reference>
<sequence length="568" mass="64214">MRLPLGSRWNFIQASYIIDTFSFGHNRLSKLQSILPLTLLSLLLFLPGIANLPVIDRDEAHFAQASRQMLQTGNYFQIRFQDKTRFQKPPGINWLQAASVRLFSNADATTIWPYRVPSLLGGLFSVLLLYFFARHFVNQGTALLASGLFTTSLLLIVETHMAVIDASLLFSVLLMQGALWHCYEKGIVGERVHWGWAFCFWLALSFGMVLKGVTPLVGFLTVSALCLFERRVAWLQGLRLCRGFLLFLLLTLGWVYMVNNAEHSNYLMQMLHRDLLPKLQGGHESHGKPPLFHLLILPLTFWPASLFLWHAGVYASRWHHEKTVKFLLAWLIPTWLFFEIMPTKLPQYVLPTFPAIALLCALAIDSSKQEPLPGKWLHFLQIMWGVLSIGLASSFMILPYLVLGKIPAVSIVLFCGIVILTVASVYFSWYGAYRKSSIAILAAALITYPLLFGQLLPQLKPAWLTRNVIELVKAEEITVAKPLLVAGFEEPSLVFNLNTKLVKFLDSASVEQLLKTDSSRAALVNSTVLKDWEKKGLRLSIKAHVAGYNYTKGRWLELVLVTQQKESK</sequence>
<dbReference type="Proteomes" id="UP000054715">
    <property type="component" value="Unassembled WGS sequence"/>
</dbReference>
<dbReference type="Pfam" id="PF02366">
    <property type="entry name" value="PMT"/>
    <property type="match status" value="1"/>
</dbReference>
<keyword evidence="13" id="KW-1185">Reference proteome</keyword>
<evidence type="ECO:0000313" key="12">
    <source>
        <dbReference type="Proteomes" id="UP000054715"/>
    </source>
</evidence>